<dbReference type="FunFam" id="2.170.150.20:FF:000003">
    <property type="entry name" value="Peptide methionine sulfoxide reductase MsrB"/>
    <property type="match status" value="1"/>
</dbReference>
<dbReference type="Proteomes" id="UP000248066">
    <property type="component" value="Unassembled WGS sequence"/>
</dbReference>
<evidence type="ECO:0000256" key="9">
    <source>
        <dbReference type="HAMAP-Rule" id="MF_01401"/>
    </source>
</evidence>
<dbReference type="EC" id="1.8.4.11" evidence="9"/>
<dbReference type="Gene3D" id="3.30.1060.10">
    <property type="entry name" value="Peptide methionine sulphoxide reductase MsrA"/>
    <property type="match status" value="1"/>
</dbReference>
<dbReference type="Pfam" id="PF01641">
    <property type="entry name" value="SelR"/>
    <property type="match status" value="1"/>
</dbReference>
<evidence type="ECO:0000256" key="8">
    <source>
        <dbReference type="HAMAP-Rule" id="MF_01400"/>
    </source>
</evidence>
<dbReference type="InterPro" id="IPR002579">
    <property type="entry name" value="Met_Sox_Rdtase_MsrB_dom"/>
</dbReference>
<dbReference type="PANTHER" id="PTHR43774">
    <property type="entry name" value="PEPTIDE METHIONINE SULFOXIDE REDUCTASE"/>
    <property type="match status" value="1"/>
</dbReference>
<evidence type="ECO:0000256" key="3">
    <source>
        <dbReference type="ARBA" id="ARBA00023002"/>
    </source>
</evidence>
<comment type="similarity">
    <text evidence="2 8">Belongs to the MsrB Met sulfoxide reductase family.</text>
</comment>
<dbReference type="InterPro" id="IPR002569">
    <property type="entry name" value="Met_Sox_Rdtase_MsrA_dom"/>
</dbReference>
<dbReference type="EMBL" id="PDOF01000001">
    <property type="protein sequence ID" value="PYZ98258.1"/>
    <property type="molecule type" value="Genomic_DNA"/>
</dbReference>
<dbReference type="GO" id="GO:0008113">
    <property type="term" value="F:peptide-methionine (S)-S-oxide reductase activity"/>
    <property type="evidence" value="ECO:0007669"/>
    <property type="project" value="UniProtKB-UniRule"/>
</dbReference>
<keyword evidence="3 8" id="KW-0560">Oxidoreductase</keyword>
<name>A0A2W0HWZ0_9BACI</name>
<dbReference type="InterPro" id="IPR011057">
    <property type="entry name" value="Mss4-like_sf"/>
</dbReference>
<feature type="domain" description="MsrB" evidence="10">
    <location>
        <begin position="253"/>
        <end position="375"/>
    </location>
</feature>
<evidence type="ECO:0000256" key="5">
    <source>
        <dbReference type="ARBA" id="ARBA00047806"/>
    </source>
</evidence>
<comment type="similarity">
    <text evidence="1 9">Belongs to the MsrA Met sulfoxide reductase family.</text>
</comment>
<keyword evidence="4" id="KW-0511">Multifunctional enzyme</keyword>
<dbReference type="SUPFAM" id="SSF55068">
    <property type="entry name" value="Peptide methionine sulfoxide reductase"/>
    <property type="match status" value="1"/>
</dbReference>
<organism evidence="11 12">
    <name type="scientific">Alteribacter lacisalsi</name>
    <dbReference type="NCBI Taxonomy" id="2045244"/>
    <lineage>
        <taxon>Bacteria</taxon>
        <taxon>Bacillati</taxon>
        <taxon>Bacillota</taxon>
        <taxon>Bacilli</taxon>
        <taxon>Bacillales</taxon>
        <taxon>Bacillaceae</taxon>
        <taxon>Alteribacter</taxon>
    </lineage>
</organism>
<feature type="active site" evidence="9">
    <location>
        <position position="59"/>
    </location>
</feature>
<dbReference type="NCBIfam" id="TIGR00401">
    <property type="entry name" value="msrA"/>
    <property type="match status" value="1"/>
</dbReference>
<protein>
    <recommendedName>
        <fullName evidence="8 9">Multifunctional fusion protein</fullName>
    </recommendedName>
    <domain>
        <recommendedName>
            <fullName evidence="9">Peptide methionine sulfoxide reductase MsrA</fullName>
            <shortName evidence="9">Protein-methionine-S-oxide reductase</shortName>
            <ecNumber evidence="9">1.8.4.11</ecNumber>
        </recommendedName>
        <alternativeName>
            <fullName evidence="9">Peptide-methionine (S)-S-oxide reductase</fullName>
            <shortName evidence="9">Peptide Met(O) reductase</shortName>
        </alternativeName>
    </domain>
    <domain>
        <recommendedName>
            <fullName evidence="8">Peptide methionine sulfoxide reductase MsrB</fullName>
            <ecNumber evidence="8">1.8.4.12</ecNumber>
        </recommendedName>
        <alternativeName>
            <fullName evidence="8">Peptide-methionine (R)-S-oxide reductase</fullName>
        </alternativeName>
    </domain>
</protein>
<dbReference type="Gene3D" id="2.170.150.20">
    <property type="entry name" value="Peptide methionine sulfoxide reductase"/>
    <property type="match status" value="1"/>
</dbReference>
<comment type="caution">
    <text evidence="8">Lacks conserved residue(s) required for the propagation of feature annotation.</text>
</comment>
<proteinExistence type="inferred from homology"/>
<dbReference type="PANTHER" id="PTHR43774:SF1">
    <property type="entry name" value="PEPTIDE METHIONINE SULFOXIDE REDUCTASE MSRA 2"/>
    <property type="match status" value="1"/>
</dbReference>
<evidence type="ECO:0000259" key="10">
    <source>
        <dbReference type="PROSITE" id="PS51790"/>
    </source>
</evidence>
<comment type="catalytic activity">
    <reaction evidence="7 9">
        <text>[thioredoxin]-disulfide + L-methionine + H2O = L-methionine (S)-S-oxide + [thioredoxin]-dithiol</text>
        <dbReference type="Rhea" id="RHEA:19993"/>
        <dbReference type="Rhea" id="RHEA-COMP:10698"/>
        <dbReference type="Rhea" id="RHEA-COMP:10700"/>
        <dbReference type="ChEBI" id="CHEBI:15377"/>
        <dbReference type="ChEBI" id="CHEBI:29950"/>
        <dbReference type="ChEBI" id="CHEBI:50058"/>
        <dbReference type="ChEBI" id="CHEBI:57844"/>
        <dbReference type="ChEBI" id="CHEBI:58772"/>
        <dbReference type="EC" id="1.8.4.11"/>
    </reaction>
</comment>
<evidence type="ECO:0000256" key="6">
    <source>
        <dbReference type="ARBA" id="ARBA00048488"/>
    </source>
</evidence>
<reference evidence="11 12" key="1">
    <citation type="submission" date="2017-10" db="EMBL/GenBank/DDBJ databases">
        <title>Bacillus sp. nov., a halophilic bacterium isolated from a Yangshapao Lake.</title>
        <authorList>
            <person name="Wang H."/>
        </authorList>
    </citation>
    <scope>NUCLEOTIDE SEQUENCE [LARGE SCALE GENOMIC DNA]</scope>
    <source>
        <strain evidence="11 12">YSP-3</strain>
    </source>
</reference>
<dbReference type="GO" id="GO:0033744">
    <property type="term" value="F:L-methionine:thioredoxin-disulfide S-oxidoreductase activity"/>
    <property type="evidence" value="ECO:0007669"/>
    <property type="project" value="RHEA"/>
</dbReference>
<gene>
    <name evidence="9" type="primary">msrA</name>
    <name evidence="8" type="synonym">msrB</name>
    <name evidence="11" type="ORF">CR205_06585</name>
</gene>
<comment type="caution">
    <text evidence="11">The sequence shown here is derived from an EMBL/GenBank/DDBJ whole genome shotgun (WGS) entry which is preliminary data.</text>
</comment>
<evidence type="ECO:0000256" key="2">
    <source>
        <dbReference type="ARBA" id="ARBA00007174"/>
    </source>
</evidence>
<dbReference type="HAMAP" id="MF_01400">
    <property type="entry name" value="MsrB"/>
    <property type="match status" value="1"/>
</dbReference>
<evidence type="ECO:0000256" key="7">
    <source>
        <dbReference type="ARBA" id="ARBA00048782"/>
    </source>
</evidence>
<keyword evidence="12" id="KW-1185">Reference proteome</keyword>
<comment type="catalytic activity">
    <reaction evidence="6 8">
        <text>L-methionyl-[protein] + [thioredoxin]-disulfide + H2O = L-methionyl-(R)-S-oxide-[protein] + [thioredoxin]-dithiol</text>
        <dbReference type="Rhea" id="RHEA:24164"/>
        <dbReference type="Rhea" id="RHEA-COMP:10698"/>
        <dbReference type="Rhea" id="RHEA-COMP:10700"/>
        <dbReference type="Rhea" id="RHEA-COMP:12313"/>
        <dbReference type="Rhea" id="RHEA-COMP:12314"/>
        <dbReference type="ChEBI" id="CHEBI:15377"/>
        <dbReference type="ChEBI" id="CHEBI:16044"/>
        <dbReference type="ChEBI" id="CHEBI:29950"/>
        <dbReference type="ChEBI" id="CHEBI:45764"/>
        <dbReference type="ChEBI" id="CHEBI:50058"/>
        <dbReference type="EC" id="1.8.4.12"/>
    </reaction>
</comment>
<dbReference type="NCBIfam" id="TIGR00357">
    <property type="entry name" value="peptide-methionine (R)-S-oxide reductase MsrB"/>
    <property type="match status" value="1"/>
</dbReference>
<dbReference type="Pfam" id="PF01625">
    <property type="entry name" value="PMSR"/>
    <property type="match status" value="1"/>
</dbReference>
<comment type="catalytic activity">
    <reaction evidence="5 9">
        <text>L-methionyl-[protein] + [thioredoxin]-disulfide + H2O = L-methionyl-(S)-S-oxide-[protein] + [thioredoxin]-dithiol</text>
        <dbReference type="Rhea" id="RHEA:14217"/>
        <dbReference type="Rhea" id="RHEA-COMP:10698"/>
        <dbReference type="Rhea" id="RHEA-COMP:10700"/>
        <dbReference type="Rhea" id="RHEA-COMP:12313"/>
        <dbReference type="Rhea" id="RHEA-COMP:12315"/>
        <dbReference type="ChEBI" id="CHEBI:15377"/>
        <dbReference type="ChEBI" id="CHEBI:16044"/>
        <dbReference type="ChEBI" id="CHEBI:29950"/>
        <dbReference type="ChEBI" id="CHEBI:44120"/>
        <dbReference type="ChEBI" id="CHEBI:50058"/>
        <dbReference type="EC" id="1.8.4.11"/>
    </reaction>
</comment>
<dbReference type="HAMAP" id="MF_01401">
    <property type="entry name" value="MsrA"/>
    <property type="match status" value="1"/>
</dbReference>
<dbReference type="OrthoDB" id="4174719at2"/>
<evidence type="ECO:0000256" key="1">
    <source>
        <dbReference type="ARBA" id="ARBA00005591"/>
    </source>
</evidence>
<dbReference type="AlphaFoldDB" id="A0A2W0HWZ0"/>
<dbReference type="SUPFAM" id="SSF51316">
    <property type="entry name" value="Mss4-like"/>
    <property type="match status" value="1"/>
</dbReference>
<evidence type="ECO:0000256" key="4">
    <source>
        <dbReference type="ARBA" id="ARBA00023268"/>
    </source>
</evidence>
<evidence type="ECO:0000313" key="12">
    <source>
        <dbReference type="Proteomes" id="UP000248066"/>
    </source>
</evidence>
<sequence length="396" mass="45424">MKQKKRTTAAVVLTAFVLIAALFIVPAAYDYFANRSYGSEPVTGETGPYEETAVFAGGCFWCMEPPFDRLPGVTRVISGYTGGEEVNPSYEDVAGGSTSHVEAVQVTYDTRILDYETLLDVFWRQIDPTDDEGQFVDRGDQYRSAIFYNTEEEKGLATSSKMQLEQEGRFDGPIVTEIREADTFYMAESYHQGFYKNNPVRYGFYREQSGRDEFLDQFWGTDRELDVSDLEKEEAGLSMSGDGFWRFYTLESEEELREMLTDIQYEVTREDGTEPAFANEYWDHYEDGIYTDIISGEPLFSSTHQYDSKTGWPSFYRPIEDEFVREEDDWSLFMKRTEIRSVYADSHLGHVFTDGPEPTGLRYCMNSAALAFIPADNMEEEGYGDFLYLFEEDAGT</sequence>
<dbReference type="RefSeq" id="WP_110518131.1">
    <property type="nucleotide sequence ID" value="NZ_PDOF01000001.1"/>
</dbReference>
<dbReference type="EC" id="1.8.4.12" evidence="8"/>
<dbReference type="PROSITE" id="PS51790">
    <property type="entry name" value="MSRB"/>
    <property type="match status" value="1"/>
</dbReference>
<feature type="active site" description="Nucleophile" evidence="8">
    <location>
        <position position="364"/>
    </location>
</feature>
<dbReference type="GO" id="GO:0033743">
    <property type="term" value="F:peptide-methionine (R)-S-oxide reductase activity"/>
    <property type="evidence" value="ECO:0007669"/>
    <property type="project" value="UniProtKB-UniRule"/>
</dbReference>
<dbReference type="InterPro" id="IPR036509">
    <property type="entry name" value="Met_Sox_Rdtase_MsrA_sf"/>
</dbReference>
<accession>A0A2W0HWZ0</accession>
<comment type="function">
    <text evidence="9">Has an important function as a repair enzyme for proteins that have been inactivated by oxidation. Catalyzes the reversible oxidation-reduction of methionine sulfoxide in proteins to methionine.</text>
</comment>
<evidence type="ECO:0000313" key="11">
    <source>
        <dbReference type="EMBL" id="PYZ98258.1"/>
    </source>
</evidence>